<dbReference type="InterPro" id="IPR001314">
    <property type="entry name" value="Peptidase_S1A"/>
</dbReference>
<dbReference type="GO" id="GO:0006508">
    <property type="term" value="P:proteolysis"/>
    <property type="evidence" value="ECO:0007669"/>
    <property type="project" value="InterPro"/>
</dbReference>
<reference evidence="2" key="1">
    <citation type="submission" date="2020-09" db="EMBL/GenBank/DDBJ databases">
        <authorList>
            <person name="Kikuchi T."/>
        </authorList>
    </citation>
    <scope>NUCLEOTIDE SEQUENCE</scope>
    <source>
        <strain evidence="2">Ka4C1</strain>
    </source>
</reference>
<keyword evidence="3" id="KW-1185">Reference proteome</keyword>
<dbReference type="InterPro" id="IPR009003">
    <property type="entry name" value="Peptidase_S1_PA"/>
</dbReference>
<sequence length="560" mass="61827">MMTTCLLDFPAIPITLTGYNGKAASYDLELDLESPLTLVFGEECQEAGFCTQRAVKPFHPTMKTYEYDLFDTSLNRASQFRGRMHREKVEIGAISKNLSIGVALSLQNMNNPAELNADGSLGLGFLNRRVAIIDHLFEHAGKPEERKSLIIKQSRYSPVWSTKEKEHFYPEQEGQIFLAAGENVAGCDDFDWFDTMSNNGTPSWYLNGSITVLNRTEYTKISFIPSAFTKSKKLKSMIPMDIEEDTAFPNITIRIEDSEYVMTHEDYVTLPMKGAEHLHRSVFADSRNENITLFGMDMLHRYCVALSKACDMWPVSVLFTFLISAMAVPVPAVDSQVSHNAVAKNVVRLGNFCSGVLLSERIVLTAAHCFDPPRKYEGTNFTVTLGDHQSGVAKIHINSRYLFVPGCHDTAIVLLKDPIHVPQQIPLACGIEWASNCSGYGYGVTENSNDKMVREVREVGFKDVVGGADACYNTTYVSKAKLCNGDSGGPAICNVGGQSAIIGVDTTLLNSFGPGKVPKCRSATGFEMTNSLGVLELIDQIPDDDQKYILNNIKTVGCYN</sequence>
<evidence type="ECO:0000313" key="3">
    <source>
        <dbReference type="Proteomes" id="UP000659654"/>
    </source>
</evidence>
<dbReference type="InterPro" id="IPR001254">
    <property type="entry name" value="Trypsin_dom"/>
</dbReference>
<dbReference type="PRINTS" id="PR00722">
    <property type="entry name" value="CHYMOTRYPSIN"/>
</dbReference>
<proteinExistence type="predicted"/>
<dbReference type="SUPFAM" id="SSF50630">
    <property type="entry name" value="Acid proteases"/>
    <property type="match status" value="1"/>
</dbReference>
<dbReference type="GO" id="GO:0004252">
    <property type="term" value="F:serine-type endopeptidase activity"/>
    <property type="evidence" value="ECO:0007669"/>
    <property type="project" value="InterPro"/>
</dbReference>
<evidence type="ECO:0000313" key="2">
    <source>
        <dbReference type="EMBL" id="CAD5230822.1"/>
    </source>
</evidence>
<dbReference type="Pfam" id="PF00089">
    <property type="entry name" value="Trypsin"/>
    <property type="match status" value="1"/>
</dbReference>
<dbReference type="EMBL" id="CAJFDI010000005">
    <property type="protein sequence ID" value="CAD5230822.1"/>
    <property type="molecule type" value="Genomic_DNA"/>
</dbReference>
<dbReference type="InterPro" id="IPR021109">
    <property type="entry name" value="Peptidase_aspartic_dom_sf"/>
</dbReference>
<gene>
    <name evidence="2" type="ORF">BXYJ_LOCUS11173</name>
</gene>
<dbReference type="PANTHER" id="PTHR24260:SF136">
    <property type="entry name" value="GH08193P-RELATED"/>
    <property type="match status" value="1"/>
</dbReference>
<organism evidence="2 3">
    <name type="scientific">Bursaphelenchus xylophilus</name>
    <name type="common">Pinewood nematode worm</name>
    <name type="synonym">Aphelenchoides xylophilus</name>
    <dbReference type="NCBI Taxonomy" id="6326"/>
    <lineage>
        <taxon>Eukaryota</taxon>
        <taxon>Metazoa</taxon>
        <taxon>Ecdysozoa</taxon>
        <taxon>Nematoda</taxon>
        <taxon>Chromadorea</taxon>
        <taxon>Rhabditida</taxon>
        <taxon>Tylenchina</taxon>
        <taxon>Tylenchomorpha</taxon>
        <taxon>Aphelenchoidea</taxon>
        <taxon>Aphelenchoididae</taxon>
        <taxon>Bursaphelenchus</taxon>
    </lineage>
</organism>
<dbReference type="InterPro" id="IPR018114">
    <property type="entry name" value="TRYPSIN_HIS"/>
</dbReference>
<evidence type="ECO:0000259" key="1">
    <source>
        <dbReference type="PROSITE" id="PS50240"/>
    </source>
</evidence>
<dbReference type="SUPFAM" id="SSF50494">
    <property type="entry name" value="Trypsin-like serine proteases"/>
    <property type="match status" value="1"/>
</dbReference>
<dbReference type="PROSITE" id="PS00134">
    <property type="entry name" value="TRYPSIN_HIS"/>
    <property type="match status" value="1"/>
</dbReference>
<dbReference type="Proteomes" id="UP000582659">
    <property type="component" value="Unassembled WGS sequence"/>
</dbReference>
<dbReference type="Proteomes" id="UP000659654">
    <property type="component" value="Unassembled WGS sequence"/>
</dbReference>
<name>A0A811LRZ5_BURXY</name>
<comment type="caution">
    <text evidence="2">The sequence shown here is derived from an EMBL/GenBank/DDBJ whole genome shotgun (WGS) entry which is preliminary data.</text>
</comment>
<dbReference type="OrthoDB" id="5793314at2759"/>
<dbReference type="PROSITE" id="PS50240">
    <property type="entry name" value="TRYPSIN_DOM"/>
    <property type="match status" value="1"/>
</dbReference>
<feature type="domain" description="Peptidase S1" evidence="1">
    <location>
        <begin position="293"/>
        <end position="554"/>
    </location>
</feature>
<accession>A0A811LRZ5</accession>
<dbReference type="PANTHER" id="PTHR24260">
    <property type="match status" value="1"/>
</dbReference>
<dbReference type="InterPro" id="IPR051333">
    <property type="entry name" value="CLIP_Serine_Protease"/>
</dbReference>
<dbReference type="AlphaFoldDB" id="A0A811LRZ5"/>
<dbReference type="SMART" id="SM00020">
    <property type="entry name" value="Tryp_SPc"/>
    <property type="match status" value="1"/>
</dbReference>
<dbReference type="Gene3D" id="2.40.10.10">
    <property type="entry name" value="Trypsin-like serine proteases"/>
    <property type="match status" value="1"/>
</dbReference>
<protein>
    <submittedName>
        <fullName evidence="2">(pine wood nematode) hypothetical protein</fullName>
    </submittedName>
</protein>
<dbReference type="InterPro" id="IPR043504">
    <property type="entry name" value="Peptidase_S1_PA_chymotrypsin"/>
</dbReference>
<dbReference type="EMBL" id="CAJFCV020000005">
    <property type="protein sequence ID" value="CAG9121903.1"/>
    <property type="molecule type" value="Genomic_DNA"/>
</dbReference>
<dbReference type="Gene3D" id="2.40.70.10">
    <property type="entry name" value="Acid Proteases"/>
    <property type="match status" value="1"/>
</dbReference>